<evidence type="ECO:0000313" key="3">
    <source>
        <dbReference type="Proteomes" id="UP000193118"/>
    </source>
</evidence>
<evidence type="ECO:0000259" key="1">
    <source>
        <dbReference type="Pfam" id="PF04448"/>
    </source>
</evidence>
<dbReference type="InterPro" id="IPR007539">
    <property type="entry name" value="DUF551"/>
</dbReference>
<sequence>MNKFQNWIDIKDDVPPVETTVIVADQRGNVWSTWASDEDGVFWFYDEEPDNRVTHWMPCPAHPLNKETEQK</sequence>
<accession>A0A1X3D9F7</accession>
<organism evidence="2 3">
    <name type="scientific">Neisseria dentiae</name>
    <dbReference type="NCBI Taxonomy" id="194197"/>
    <lineage>
        <taxon>Bacteria</taxon>
        <taxon>Pseudomonadati</taxon>
        <taxon>Pseudomonadota</taxon>
        <taxon>Betaproteobacteria</taxon>
        <taxon>Neisseriales</taxon>
        <taxon>Neisseriaceae</taxon>
        <taxon>Neisseria</taxon>
    </lineage>
</organism>
<comment type="caution">
    <text evidence="2">The sequence shown here is derived from an EMBL/GenBank/DDBJ whole genome shotgun (WGS) entry which is preliminary data.</text>
</comment>
<keyword evidence="3" id="KW-1185">Reference proteome</keyword>
<dbReference type="AlphaFoldDB" id="A0A1X3D9F7"/>
<gene>
    <name evidence="2" type="ORF">BWD09_07185</name>
</gene>
<dbReference type="STRING" id="194197.BWD09_07185"/>
<protein>
    <recommendedName>
        <fullName evidence="1">DUF551 domain-containing protein</fullName>
    </recommendedName>
</protein>
<name>A0A1X3D9F7_9NEIS</name>
<evidence type="ECO:0000313" key="2">
    <source>
        <dbReference type="EMBL" id="OSI16538.1"/>
    </source>
</evidence>
<proteinExistence type="predicted"/>
<dbReference type="RefSeq" id="WP_085366015.1">
    <property type="nucleotide sequence ID" value="NZ_CAUJPZ010000012.1"/>
</dbReference>
<reference evidence="3" key="1">
    <citation type="submission" date="2017-01" db="EMBL/GenBank/DDBJ databases">
        <authorList>
            <person name="Wolfgang W.J."/>
            <person name="Cole J."/>
            <person name="Wroblewski D."/>
            <person name="Mcginnis J."/>
            <person name="Musser K.A."/>
        </authorList>
    </citation>
    <scope>NUCLEOTIDE SEQUENCE [LARGE SCALE GENOMIC DNA]</scope>
    <source>
        <strain evidence="3">DSM 19151</strain>
    </source>
</reference>
<dbReference type="Proteomes" id="UP000193118">
    <property type="component" value="Unassembled WGS sequence"/>
</dbReference>
<dbReference type="EMBL" id="MTBO01000015">
    <property type="protein sequence ID" value="OSI16538.1"/>
    <property type="molecule type" value="Genomic_DNA"/>
</dbReference>
<dbReference type="GeneID" id="94580952"/>
<feature type="domain" description="DUF551" evidence="1">
    <location>
        <begin position="7"/>
        <end position="63"/>
    </location>
</feature>
<dbReference type="Pfam" id="PF04448">
    <property type="entry name" value="DUF551"/>
    <property type="match status" value="1"/>
</dbReference>